<evidence type="ECO:0000313" key="2">
    <source>
        <dbReference type="Proteomes" id="UP000799324"/>
    </source>
</evidence>
<organism evidence="1 2">
    <name type="scientific">Lophiostoma macrostomum CBS 122681</name>
    <dbReference type="NCBI Taxonomy" id="1314788"/>
    <lineage>
        <taxon>Eukaryota</taxon>
        <taxon>Fungi</taxon>
        <taxon>Dikarya</taxon>
        <taxon>Ascomycota</taxon>
        <taxon>Pezizomycotina</taxon>
        <taxon>Dothideomycetes</taxon>
        <taxon>Pleosporomycetidae</taxon>
        <taxon>Pleosporales</taxon>
        <taxon>Lophiostomataceae</taxon>
        <taxon>Lophiostoma</taxon>
    </lineage>
</organism>
<dbReference type="AlphaFoldDB" id="A0A6A6TAD7"/>
<dbReference type="OrthoDB" id="3741380at2759"/>
<sequence>MTTPQQTLFATLPAELRNEIYSYLCTSSSSSSQHPSTTALPLTTKTYNLPHTTLTLTPTHTGSTSLLALSKHNVLEAAEYHAYLLTHGISVLVAIDFHGHVSTFDARHWADRTSASLRKLVKKYRWLANARVWDVRIVWNPPAFAAQHGPWGRSGEIARALVETVGGFVRGVSVGKRSVDFRARWCLPRYVASLNVVIQGYLGIEGFLRPVGDGGGVQEREVVVLGLEEQDGRFSLERMKPGLLRASLGSRVEGELLSVVNERALWRDDVAGGTLLMRTVVEGGKVAWEEPDCKEEDGQTPLGLSVLRNEYLQGRDAWLARS</sequence>
<evidence type="ECO:0000313" key="1">
    <source>
        <dbReference type="EMBL" id="KAF2656740.1"/>
    </source>
</evidence>
<reference evidence="1" key="1">
    <citation type="journal article" date="2020" name="Stud. Mycol.">
        <title>101 Dothideomycetes genomes: a test case for predicting lifestyles and emergence of pathogens.</title>
        <authorList>
            <person name="Haridas S."/>
            <person name="Albert R."/>
            <person name="Binder M."/>
            <person name="Bloem J."/>
            <person name="Labutti K."/>
            <person name="Salamov A."/>
            <person name="Andreopoulos B."/>
            <person name="Baker S."/>
            <person name="Barry K."/>
            <person name="Bills G."/>
            <person name="Bluhm B."/>
            <person name="Cannon C."/>
            <person name="Castanera R."/>
            <person name="Culley D."/>
            <person name="Daum C."/>
            <person name="Ezra D."/>
            <person name="Gonzalez J."/>
            <person name="Henrissat B."/>
            <person name="Kuo A."/>
            <person name="Liang C."/>
            <person name="Lipzen A."/>
            <person name="Lutzoni F."/>
            <person name="Magnuson J."/>
            <person name="Mondo S."/>
            <person name="Nolan M."/>
            <person name="Ohm R."/>
            <person name="Pangilinan J."/>
            <person name="Park H.-J."/>
            <person name="Ramirez L."/>
            <person name="Alfaro M."/>
            <person name="Sun H."/>
            <person name="Tritt A."/>
            <person name="Yoshinaga Y."/>
            <person name="Zwiers L.-H."/>
            <person name="Turgeon B."/>
            <person name="Goodwin S."/>
            <person name="Spatafora J."/>
            <person name="Crous P."/>
            <person name="Grigoriev I."/>
        </authorList>
    </citation>
    <scope>NUCLEOTIDE SEQUENCE</scope>
    <source>
        <strain evidence="1">CBS 122681</strain>
    </source>
</reference>
<dbReference type="EMBL" id="MU004333">
    <property type="protein sequence ID" value="KAF2656740.1"/>
    <property type="molecule type" value="Genomic_DNA"/>
</dbReference>
<gene>
    <name evidence="1" type="ORF">K491DRAFT_691786</name>
</gene>
<keyword evidence="2" id="KW-1185">Reference proteome</keyword>
<name>A0A6A6TAD7_9PLEO</name>
<proteinExistence type="predicted"/>
<protein>
    <submittedName>
        <fullName evidence="1">Uncharacterized protein</fullName>
    </submittedName>
</protein>
<dbReference type="Proteomes" id="UP000799324">
    <property type="component" value="Unassembled WGS sequence"/>
</dbReference>
<accession>A0A6A6TAD7</accession>